<dbReference type="PIRSF" id="PIRSF016578">
    <property type="entry name" value="HsaA"/>
    <property type="match status" value="1"/>
</dbReference>
<dbReference type="GO" id="GO:0004497">
    <property type="term" value="F:monooxygenase activity"/>
    <property type="evidence" value="ECO:0007669"/>
    <property type="project" value="UniProtKB-KW"/>
</dbReference>
<dbReference type="GO" id="GO:0008470">
    <property type="term" value="F:3-methylbutanoyl-CoA dehydrogenase activity"/>
    <property type="evidence" value="ECO:0007669"/>
    <property type="project" value="TreeGrafter"/>
</dbReference>
<proteinExistence type="predicted"/>
<organism evidence="4 5">
    <name type="scientific">Burkholderia gladioli</name>
    <name type="common">Pseudomonas marginata</name>
    <name type="synonym">Phytomonas marginata</name>
    <dbReference type="NCBI Taxonomy" id="28095"/>
    <lineage>
        <taxon>Bacteria</taxon>
        <taxon>Pseudomonadati</taxon>
        <taxon>Pseudomonadota</taxon>
        <taxon>Betaproteobacteria</taxon>
        <taxon>Burkholderiales</taxon>
        <taxon>Burkholderiaceae</taxon>
        <taxon>Burkholderia</taxon>
    </lineage>
</organism>
<evidence type="ECO:0000313" key="5">
    <source>
        <dbReference type="Proteomes" id="UP000220629"/>
    </source>
</evidence>
<comment type="caution">
    <text evidence="4">The sequence shown here is derived from an EMBL/GenBank/DDBJ whole genome shotgun (WGS) entry which is preliminary data.</text>
</comment>
<dbReference type="InterPro" id="IPR036250">
    <property type="entry name" value="AcylCo_DH-like_C"/>
</dbReference>
<dbReference type="InterPro" id="IPR013786">
    <property type="entry name" value="AcylCoA_DH/ox_N"/>
</dbReference>
<gene>
    <name evidence="4" type="ORF">CRM94_10275</name>
</gene>
<reference evidence="5" key="1">
    <citation type="submission" date="2017-09" db="EMBL/GenBank/DDBJ databases">
        <title>FDA dAtabase for Regulatory Grade micrObial Sequences (FDA-ARGOS): Supporting development and validation of Infectious Disease Dx tests.</title>
        <authorList>
            <person name="Minogue T."/>
            <person name="Wolcott M."/>
            <person name="Wasieloski L."/>
            <person name="Aguilar W."/>
            <person name="Moore D."/>
            <person name="Tallon L."/>
            <person name="Sadzewicz L."/>
            <person name="Ott S."/>
            <person name="Zhao X."/>
            <person name="Nagaraj S."/>
            <person name="Vavikolanu K."/>
            <person name="Aluvathingal J."/>
            <person name="Nadendla S."/>
            <person name="Sichtig H."/>
        </authorList>
    </citation>
    <scope>NUCLEOTIDE SEQUENCE [LARGE SCALE GENOMIC DNA]</scope>
    <source>
        <strain evidence="5">FDAARGOS_390</strain>
    </source>
</reference>
<dbReference type="Gene3D" id="1.20.140.10">
    <property type="entry name" value="Butyryl-CoA Dehydrogenase, subunit A, domain 3"/>
    <property type="match status" value="1"/>
</dbReference>
<evidence type="ECO:0000313" key="4">
    <source>
        <dbReference type="EMBL" id="PEH42505.1"/>
    </source>
</evidence>
<evidence type="ECO:0000259" key="3">
    <source>
        <dbReference type="Pfam" id="PF08028"/>
    </source>
</evidence>
<dbReference type="SUPFAM" id="SSF56645">
    <property type="entry name" value="Acyl-CoA dehydrogenase NM domain-like"/>
    <property type="match status" value="1"/>
</dbReference>
<dbReference type="InterPro" id="IPR013107">
    <property type="entry name" value="Acyl-CoA_DH_C"/>
</dbReference>
<dbReference type="PANTHER" id="PTHR43884">
    <property type="entry name" value="ACYL-COA DEHYDROGENASE"/>
    <property type="match status" value="1"/>
</dbReference>
<dbReference type="InterPro" id="IPR037069">
    <property type="entry name" value="AcylCoA_DH/ox_N_sf"/>
</dbReference>
<keyword evidence="1" id="KW-0560">Oxidoreductase</keyword>
<protein>
    <submittedName>
        <fullName evidence="4">Monooxygenase</fullName>
    </submittedName>
</protein>
<dbReference type="AlphaFoldDB" id="A0A2A7SGV4"/>
<accession>A0A2A7SGV4</accession>
<dbReference type="InterPro" id="IPR046373">
    <property type="entry name" value="Acyl-CoA_Oxase/DH_mid-dom_sf"/>
</dbReference>
<dbReference type="RefSeq" id="WP_098152310.1">
    <property type="nucleotide sequence ID" value="NZ_CP065596.1"/>
</dbReference>
<dbReference type="Gene3D" id="1.10.540.10">
    <property type="entry name" value="Acyl-CoA dehydrogenase/oxidase, N-terminal domain"/>
    <property type="match status" value="1"/>
</dbReference>
<evidence type="ECO:0000256" key="1">
    <source>
        <dbReference type="ARBA" id="ARBA00023002"/>
    </source>
</evidence>
<name>A0A2A7SGV4_BURGA</name>
<feature type="domain" description="Acyl-CoA dehydrogenase C-terminal" evidence="3">
    <location>
        <begin position="243"/>
        <end position="379"/>
    </location>
</feature>
<dbReference type="PANTHER" id="PTHR43884:SF12">
    <property type="entry name" value="ISOVALERYL-COA DEHYDROGENASE, MITOCHONDRIAL-RELATED"/>
    <property type="match status" value="1"/>
</dbReference>
<sequence>MSRTAPPALSTGTDYETLAARFRPIFARIAEGAVARDRRRELPVEPIRWLKQAGFGAIRVPAEAGGAGASIPQLLRLLIELGAADSNLPQALRGHFAFVEDWLNAEPGEAHDTWLARFVDGQLVGNAWSEIGEAALGEAGTKVSRRDGEWVVDGEKFYTTGSLFADWIDVYAQRADDLSPVIAAVATAQPGVSLVDDWDGFGQRTTGSGTTRFQAARVDPHGLVEFSRRFRYQTAFYQLFHLATLAGIARAAEQDAARLVRERRRVYSHGNGTRAGDDPQILQVVGEVASWAYAAEAIALRAAEPAQLAYALHDGSDGAGEHAANLAAELESAQGQVVVTELVLRATTHLFNALGASATREASDLDRHWRNARTVSSHNPVVYKARIVGDRSVNGTEPPFVWKVGTPAAGAASASADRKQAA</sequence>
<dbReference type="Pfam" id="PF08028">
    <property type="entry name" value="Acyl-CoA_dh_2"/>
    <property type="match status" value="1"/>
</dbReference>
<dbReference type="Gene3D" id="2.40.110.10">
    <property type="entry name" value="Butyryl-CoA Dehydrogenase, subunit A, domain 2"/>
    <property type="match status" value="1"/>
</dbReference>
<evidence type="ECO:0000259" key="2">
    <source>
        <dbReference type="Pfam" id="PF02771"/>
    </source>
</evidence>
<feature type="domain" description="Acyl-CoA dehydrogenase/oxidase N-terminal" evidence="2">
    <location>
        <begin position="28"/>
        <end position="100"/>
    </location>
</feature>
<dbReference type="EMBL" id="PDDY01000001">
    <property type="protein sequence ID" value="PEH42505.1"/>
    <property type="molecule type" value="Genomic_DNA"/>
</dbReference>
<dbReference type="GO" id="GO:0006552">
    <property type="term" value="P:L-leucine catabolic process"/>
    <property type="evidence" value="ECO:0007669"/>
    <property type="project" value="TreeGrafter"/>
</dbReference>
<dbReference type="Proteomes" id="UP000220629">
    <property type="component" value="Unassembled WGS sequence"/>
</dbReference>
<dbReference type="InterPro" id="IPR009100">
    <property type="entry name" value="AcylCoA_DH/oxidase_NM_dom_sf"/>
</dbReference>
<dbReference type="Pfam" id="PF02771">
    <property type="entry name" value="Acyl-CoA_dh_N"/>
    <property type="match status" value="1"/>
</dbReference>
<keyword evidence="4" id="KW-0503">Monooxygenase</keyword>
<dbReference type="SUPFAM" id="SSF47203">
    <property type="entry name" value="Acyl-CoA dehydrogenase C-terminal domain-like"/>
    <property type="match status" value="1"/>
</dbReference>
<dbReference type="GO" id="GO:0050660">
    <property type="term" value="F:flavin adenine dinucleotide binding"/>
    <property type="evidence" value="ECO:0007669"/>
    <property type="project" value="InterPro"/>
</dbReference>